<dbReference type="GeneID" id="28739738"/>
<feature type="compositionally biased region" description="Basic and acidic residues" evidence="1">
    <location>
        <begin position="476"/>
        <end position="491"/>
    </location>
</feature>
<sequence>MTDDDSKKVQNLRTCVGPLENIPTYWHGDGDRLRLCLADGSRIPDVSQCALVGTVPQNHVLRQKQGVRHLPDCSLLYVLRTLSRPAEVPVFSDCIGSNMGSLFLPDSYELESVSSADEKLASIAWGFTLGFSLLTATKAARQTYKIYKRTKSLNVYVTLIWGELVVSTVFGFICWFYLNGNFPPSFAFFFSILTLWALQVQFLLQIIINRIGLLIPNKRKVWRIKWGVALLITSINISVYCIWVPARLQISEEYIRINEIWDRCEKGIYLVVDGILNWYFLRLVSSNLIKAGITKYKRLYNFNSIIVVVSLSMDVLIIAMMSLPNTFVYMQFHPVAYIVKLNIEMSMADLITKVAREDGKGPSGGKSSSAGVKGAVLSWTGVHQNQAHITGGKGHSRITSGDDRGFEAYGHGGQWATFEMSNCTPDHESGGNDKAANVHVLDKDRTESSSSSSTEGLFDDRHESQTVDFATMIRQPTEDNGVRDARRDSGEPGRTIMKTVEYSVATER</sequence>
<feature type="region of interest" description="Disordered" evidence="1">
    <location>
        <begin position="442"/>
        <end position="508"/>
    </location>
</feature>
<dbReference type="AlphaFoldDB" id="A0A0N0NMH7"/>
<keyword evidence="4" id="KW-1185">Reference proteome</keyword>
<feature type="transmembrane region" description="Helical" evidence="2">
    <location>
        <begin position="305"/>
        <end position="323"/>
    </location>
</feature>
<evidence type="ECO:0000313" key="3">
    <source>
        <dbReference type="EMBL" id="KPI40368.1"/>
    </source>
</evidence>
<evidence type="ECO:0000256" key="2">
    <source>
        <dbReference type="SAM" id="Phobius"/>
    </source>
</evidence>
<accession>A0A0N0NMH7</accession>
<feature type="transmembrane region" description="Helical" evidence="2">
    <location>
        <begin position="228"/>
        <end position="246"/>
    </location>
</feature>
<feature type="transmembrane region" description="Helical" evidence="2">
    <location>
        <begin position="266"/>
        <end position="284"/>
    </location>
</feature>
<keyword evidence="2" id="KW-1133">Transmembrane helix</keyword>
<name>A0A0N0NMH7_9EURO</name>
<dbReference type="RefSeq" id="XP_018000331.1">
    <property type="nucleotide sequence ID" value="XM_018147858.1"/>
</dbReference>
<gene>
    <name evidence="3" type="ORF">AB675_7487</name>
</gene>
<protein>
    <submittedName>
        <fullName evidence="3">Uncharacterized protein</fullName>
    </submittedName>
</protein>
<feature type="transmembrane region" description="Helical" evidence="2">
    <location>
        <begin position="153"/>
        <end position="178"/>
    </location>
</feature>
<evidence type="ECO:0000256" key="1">
    <source>
        <dbReference type="SAM" id="MobiDB-lite"/>
    </source>
</evidence>
<reference evidence="3 4" key="1">
    <citation type="submission" date="2015-06" db="EMBL/GenBank/DDBJ databases">
        <title>Draft genome of the ant-associated black yeast Phialophora attae CBS 131958.</title>
        <authorList>
            <person name="Moreno L.F."/>
            <person name="Stielow B.J."/>
            <person name="de Hoog S."/>
            <person name="Vicente V.A."/>
            <person name="Weiss V.A."/>
            <person name="de Vries M."/>
            <person name="Cruz L.M."/>
            <person name="Souza E.M."/>
        </authorList>
    </citation>
    <scope>NUCLEOTIDE SEQUENCE [LARGE SCALE GENOMIC DNA]</scope>
    <source>
        <strain evidence="3 4">CBS 131958</strain>
    </source>
</reference>
<keyword evidence="2" id="KW-0812">Transmembrane</keyword>
<feature type="transmembrane region" description="Helical" evidence="2">
    <location>
        <begin position="184"/>
        <end position="208"/>
    </location>
</feature>
<dbReference type="OrthoDB" id="4133757at2759"/>
<dbReference type="PANTHER" id="PTHR35179:SF1">
    <property type="entry name" value="INTEGRAL MEMBRANE PROTEIN"/>
    <property type="match status" value="1"/>
</dbReference>
<keyword evidence="2" id="KW-0472">Membrane</keyword>
<organism evidence="3 4">
    <name type="scientific">Cyphellophora attinorum</name>
    <dbReference type="NCBI Taxonomy" id="1664694"/>
    <lineage>
        <taxon>Eukaryota</taxon>
        <taxon>Fungi</taxon>
        <taxon>Dikarya</taxon>
        <taxon>Ascomycota</taxon>
        <taxon>Pezizomycotina</taxon>
        <taxon>Eurotiomycetes</taxon>
        <taxon>Chaetothyriomycetidae</taxon>
        <taxon>Chaetothyriales</taxon>
        <taxon>Cyphellophoraceae</taxon>
        <taxon>Cyphellophora</taxon>
    </lineage>
</organism>
<dbReference type="EMBL" id="LFJN01000012">
    <property type="protein sequence ID" value="KPI40368.1"/>
    <property type="molecule type" value="Genomic_DNA"/>
</dbReference>
<dbReference type="PANTHER" id="PTHR35179">
    <property type="entry name" value="PROTEIN CBG02620"/>
    <property type="match status" value="1"/>
</dbReference>
<comment type="caution">
    <text evidence="3">The sequence shown here is derived from an EMBL/GenBank/DDBJ whole genome shotgun (WGS) entry which is preliminary data.</text>
</comment>
<proteinExistence type="predicted"/>
<dbReference type="VEuPathDB" id="FungiDB:AB675_7487"/>
<dbReference type="Proteomes" id="UP000038010">
    <property type="component" value="Unassembled WGS sequence"/>
</dbReference>
<evidence type="ECO:0000313" key="4">
    <source>
        <dbReference type="Proteomes" id="UP000038010"/>
    </source>
</evidence>